<sequence length="87" mass="10029">MLCHILQDRTETRYLGYRVAGRELVTGFLAHQIYKSNTTKSCPKSHHFNTTLNSDSTVNISFLLTIAFYFKSSNLQEKLSYKSNYSV</sequence>
<organism evidence="1 2">
    <name type="scientific">Bugula neritina</name>
    <name type="common">Brown bryozoan</name>
    <name type="synonym">Sertularia neritina</name>
    <dbReference type="NCBI Taxonomy" id="10212"/>
    <lineage>
        <taxon>Eukaryota</taxon>
        <taxon>Metazoa</taxon>
        <taxon>Spiralia</taxon>
        <taxon>Lophotrochozoa</taxon>
        <taxon>Bryozoa</taxon>
        <taxon>Gymnolaemata</taxon>
        <taxon>Cheilostomatida</taxon>
        <taxon>Flustrina</taxon>
        <taxon>Buguloidea</taxon>
        <taxon>Bugulidae</taxon>
        <taxon>Bugula</taxon>
    </lineage>
</organism>
<dbReference type="AlphaFoldDB" id="A0A7J7JL45"/>
<dbReference type="EMBL" id="VXIV02002247">
    <property type="protein sequence ID" value="KAF6026573.1"/>
    <property type="molecule type" value="Genomic_DNA"/>
</dbReference>
<dbReference type="Proteomes" id="UP000593567">
    <property type="component" value="Unassembled WGS sequence"/>
</dbReference>
<evidence type="ECO:0000313" key="2">
    <source>
        <dbReference type="Proteomes" id="UP000593567"/>
    </source>
</evidence>
<name>A0A7J7JL45_BUGNE</name>
<protein>
    <submittedName>
        <fullName evidence="1">Uncharacterized protein</fullName>
    </submittedName>
</protein>
<evidence type="ECO:0000313" key="1">
    <source>
        <dbReference type="EMBL" id="KAF6026573.1"/>
    </source>
</evidence>
<proteinExistence type="predicted"/>
<accession>A0A7J7JL45</accession>
<reference evidence="1" key="1">
    <citation type="submission" date="2020-06" db="EMBL/GenBank/DDBJ databases">
        <title>Draft genome of Bugula neritina, a colonial animal packing powerful symbionts and potential medicines.</title>
        <authorList>
            <person name="Rayko M."/>
        </authorList>
    </citation>
    <scope>NUCLEOTIDE SEQUENCE [LARGE SCALE GENOMIC DNA]</scope>
    <source>
        <strain evidence="1">Kwan_BN1</strain>
    </source>
</reference>
<gene>
    <name evidence="1" type="ORF">EB796_015114</name>
</gene>
<keyword evidence="2" id="KW-1185">Reference proteome</keyword>
<comment type="caution">
    <text evidence="1">The sequence shown here is derived from an EMBL/GenBank/DDBJ whole genome shotgun (WGS) entry which is preliminary data.</text>
</comment>